<dbReference type="GO" id="GO:0032259">
    <property type="term" value="P:methylation"/>
    <property type="evidence" value="ECO:0007669"/>
    <property type="project" value="UniProtKB-KW"/>
</dbReference>
<evidence type="ECO:0000313" key="3">
    <source>
        <dbReference type="Proteomes" id="UP000295830"/>
    </source>
</evidence>
<dbReference type="InterPro" id="IPR027625">
    <property type="entry name" value="OvoA_Cterm"/>
</dbReference>
<dbReference type="CDD" id="cd02440">
    <property type="entry name" value="AdoMet_MTases"/>
    <property type="match status" value="1"/>
</dbReference>
<dbReference type="Proteomes" id="UP000295830">
    <property type="component" value="Unassembled WGS sequence"/>
</dbReference>
<dbReference type="InterPro" id="IPR025714">
    <property type="entry name" value="Methyltranfer_dom"/>
</dbReference>
<keyword evidence="2" id="KW-0808">Transferase</keyword>
<feature type="domain" description="Methyltransferase" evidence="1">
    <location>
        <begin position="46"/>
        <end position="176"/>
    </location>
</feature>
<dbReference type="PANTHER" id="PTHR45445">
    <property type="match status" value="1"/>
</dbReference>
<dbReference type="GO" id="GO:0008168">
    <property type="term" value="F:methyltransferase activity"/>
    <property type="evidence" value="ECO:0007669"/>
    <property type="project" value="UniProtKB-KW"/>
</dbReference>
<dbReference type="RefSeq" id="WP_133734889.1">
    <property type="nucleotide sequence ID" value="NZ_SOAX01000001.1"/>
</dbReference>
<organism evidence="2 3">
    <name type="scientific">Halospina denitrificans</name>
    <dbReference type="NCBI Taxonomy" id="332522"/>
    <lineage>
        <taxon>Bacteria</taxon>
        <taxon>Pseudomonadati</taxon>
        <taxon>Pseudomonadota</taxon>
        <taxon>Gammaproteobacteria</taxon>
        <taxon>Halospina</taxon>
    </lineage>
</organism>
<dbReference type="NCBIfam" id="TIGR04345">
    <property type="entry name" value="ovoA_Cterm"/>
    <property type="match status" value="1"/>
</dbReference>
<sequence length="246" mass="27386">MTDFYETDEQLGQYMDFHFGPERFGVANYPRVCAERCLSVAKGRGSALDLGCATGRSTLELARGFESVVGVDLSHRFIQAAEALRRDGEMAYQLVDEGELRHAETASLAELGLEEAAGRVSFEEGDAGDLAGHHQGYDLIFAGNLIDRMPDPGAFLRGLHELLGDQGVVVISSPYTLLEDFTPRENWIGGYYANGQPVTVLDGMKQRLSEHFRLAANPEDIPFVIRETRRKHQHTLAQLTVWERKD</sequence>
<dbReference type="SUPFAM" id="SSF53335">
    <property type="entry name" value="S-adenosyl-L-methionine-dependent methyltransferases"/>
    <property type="match status" value="1"/>
</dbReference>
<dbReference type="PANTHER" id="PTHR45445:SF2">
    <property type="entry name" value="METHYLTRANSFERASE TYPE 11 DOMAIN-CONTAINING PROTEIN"/>
    <property type="match status" value="1"/>
</dbReference>
<dbReference type="AlphaFoldDB" id="A0A4R7K296"/>
<dbReference type="OrthoDB" id="9768004at2"/>
<evidence type="ECO:0000313" key="2">
    <source>
        <dbReference type="EMBL" id="TDT44514.1"/>
    </source>
</evidence>
<name>A0A4R7K296_9GAMM</name>
<accession>A0A4R7K296</accession>
<protein>
    <submittedName>
        <fullName evidence="2">Putative 4-mercaptohistidine N1-methyltransferase</fullName>
    </submittedName>
</protein>
<gene>
    <name evidence="2" type="ORF">DES49_0624</name>
</gene>
<reference evidence="2 3" key="1">
    <citation type="submission" date="2019-03" db="EMBL/GenBank/DDBJ databases">
        <title>Genomic Encyclopedia of Type Strains, Phase IV (KMG-IV): sequencing the most valuable type-strain genomes for metagenomic binning, comparative biology and taxonomic classification.</title>
        <authorList>
            <person name="Goeker M."/>
        </authorList>
    </citation>
    <scope>NUCLEOTIDE SEQUENCE [LARGE SCALE GENOMIC DNA]</scope>
    <source>
        <strain evidence="2 3">DSM 15505</strain>
    </source>
</reference>
<proteinExistence type="predicted"/>
<keyword evidence="2" id="KW-0489">Methyltransferase</keyword>
<evidence type="ECO:0000259" key="1">
    <source>
        <dbReference type="Pfam" id="PF13847"/>
    </source>
</evidence>
<dbReference type="Pfam" id="PF13847">
    <property type="entry name" value="Methyltransf_31"/>
    <property type="match status" value="1"/>
</dbReference>
<comment type="caution">
    <text evidence="2">The sequence shown here is derived from an EMBL/GenBank/DDBJ whole genome shotgun (WGS) entry which is preliminary data.</text>
</comment>
<dbReference type="EMBL" id="SOAX01000001">
    <property type="protein sequence ID" value="TDT44514.1"/>
    <property type="molecule type" value="Genomic_DNA"/>
</dbReference>
<keyword evidence="3" id="KW-1185">Reference proteome</keyword>
<dbReference type="Gene3D" id="3.40.50.150">
    <property type="entry name" value="Vaccinia Virus protein VP39"/>
    <property type="match status" value="1"/>
</dbReference>
<dbReference type="InterPro" id="IPR029063">
    <property type="entry name" value="SAM-dependent_MTases_sf"/>
</dbReference>